<reference evidence="3 4" key="1">
    <citation type="submission" date="2014-08" db="EMBL/GenBank/DDBJ databases">
        <title>Genome sequences of NCPPB Pectobacterium isolates.</title>
        <authorList>
            <person name="Glover R.H."/>
            <person name="Sapp M."/>
            <person name="Elphinstone J."/>
        </authorList>
    </citation>
    <scope>NUCLEOTIDE SEQUENCE [LARGE SCALE GENOMIC DNA]</scope>
    <source>
        <strain evidence="3 4">NCPPB 2795</strain>
    </source>
</reference>
<proteinExistence type="inferred from homology"/>
<dbReference type="InterPro" id="IPR001031">
    <property type="entry name" value="Thioesterase"/>
</dbReference>
<protein>
    <recommendedName>
        <fullName evidence="2">Thioesterase domain-containing protein</fullName>
    </recommendedName>
</protein>
<dbReference type="SUPFAM" id="SSF53474">
    <property type="entry name" value="alpha/beta-Hydrolases"/>
    <property type="match status" value="1"/>
</dbReference>
<dbReference type="Proteomes" id="UP000032874">
    <property type="component" value="Unassembled WGS sequence"/>
</dbReference>
<name>A0A093U4Q4_9GAMM</name>
<dbReference type="PRINTS" id="PR00111">
    <property type="entry name" value="ABHYDROLASE"/>
</dbReference>
<dbReference type="eggNOG" id="COG3208">
    <property type="taxonomic scope" value="Bacteria"/>
</dbReference>
<comment type="similarity">
    <text evidence="1">Belongs to the thioesterase family.</text>
</comment>
<evidence type="ECO:0000259" key="2">
    <source>
        <dbReference type="Pfam" id="PF00975"/>
    </source>
</evidence>
<organism evidence="3 4">
    <name type="scientific">Pectobacterium betavasculorum</name>
    <dbReference type="NCBI Taxonomy" id="55207"/>
    <lineage>
        <taxon>Bacteria</taxon>
        <taxon>Pseudomonadati</taxon>
        <taxon>Pseudomonadota</taxon>
        <taxon>Gammaproteobacteria</taxon>
        <taxon>Enterobacterales</taxon>
        <taxon>Pectobacteriaceae</taxon>
        <taxon>Pectobacterium</taxon>
    </lineage>
</organism>
<dbReference type="PANTHER" id="PTHR11487:SF0">
    <property type="entry name" value="S-ACYL FATTY ACID SYNTHASE THIOESTERASE, MEDIUM CHAIN"/>
    <property type="match status" value="1"/>
</dbReference>
<dbReference type="InterPro" id="IPR029058">
    <property type="entry name" value="AB_hydrolase_fold"/>
</dbReference>
<gene>
    <name evidence="3" type="ORF">KP22_16085</name>
</gene>
<dbReference type="GO" id="GO:0008610">
    <property type="term" value="P:lipid biosynthetic process"/>
    <property type="evidence" value="ECO:0007669"/>
    <property type="project" value="TreeGrafter"/>
</dbReference>
<dbReference type="InterPro" id="IPR012223">
    <property type="entry name" value="TEII"/>
</dbReference>
<dbReference type="Pfam" id="PF00975">
    <property type="entry name" value="Thioesterase"/>
    <property type="match status" value="1"/>
</dbReference>
<evidence type="ECO:0000313" key="4">
    <source>
        <dbReference type="Proteomes" id="UP000032874"/>
    </source>
</evidence>
<dbReference type="PANTHER" id="PTHR11487">
    <property type="entry name" value="THIOESTERASE"/>
    <property type="match status" value="1"/>
</dbReference>
<sequence>MFFQSWRDVLSERFQLEAINLPGREMRMTEPMPQTMGALVEEVFARIVESLEPDPRPVLMFGHSFGGLLAYEVLRLFSERGVRHPVAFCVSAHCAPMFRTPVGALHRLDDDSLVSVLQRFDGVPQELRDNKEFLAMCLPVIRGDLQLDYASPLRTNNKIDQPILIVAGRDDHVAPLEFMRGWESMTSDHRQFISFPGHHFYLLAQLKSVMAELERFSERVFKKN</sequence>
<dbReference type="Gene3D" id="3.40.50.1820">
    <property type="entry name" value="alpha/beta hydrolase"/>
    <property type="match status" value="1"/>
</dbReference>
<feature type="domain" description="Thioesterase" evidence="2">
    <location>
        <begin position="2"/>
        <end position="215"/>
    </location>
</feature>
<dbReference type="EMBL" id="JQHM01000009">
    <property type="protein sequence ID" value="KFX03243.1"/>
    <property type="molecule type" value="Genomic_DNA"/>
</dbReference>
<comment type="caution">
    <text evidence="3">The sequence shown here is derived from an EMBL/GenBank/DDBJ whole genome shotgun (WGS) entry which is preliminary data.</text>
</comment>
<evidence type="ECO:0000313" key="3">
    <source>
        <dbReference type="EMBL" id="KFX03243.1"/>
    </source>
</evidence>
<dbReference type="STRING" id="55207.KP22_16085"/>
<dbReference type="AlphaFoldDB" id="A0A093U4Q4"/>
<accession>A0A093U4Q4</accession>
<evidence type="ECO:0000256" key="1">
    <source>
        <dbReference type="ARBA" id="ARBA00007169"/>
    </source>
</evidence>
<dbReference type="InterPro" id="IPR000073">
    <property type="entry name" value="AB_hydrolase_1"/>
</dbReference>